<feature type="region of interest" description="Disordered" evidence="1">
    <location>
        <begin position="33"/>
        <end position="65"/>
    </location>
</feature>
<keyword evidence="3" id="KW-1185">Reference proteome</keyword>
<sequence length="214" mass="22375">MNLDDRQRKIVFGGLVAVLAAVGVYLTVAGPERVDDEPDDAPTAAATGPAAPSGPASPPPGIRTAVNPEDFDLYRLLPFSRAEFATAAEVAQKFVSAYATYRYDEEPQKYAERLSGLVTDQLAAELAGGHSSAGLVAERTAERTVATGTASLDQVRDIGDNSIIFLVTGTQKVTAGGKETSENKRWAVTVVRDGGSLKVYAFEPADAGQAGDTG</sequence>
<dbReference type="EMBL" id="JADBDZ010000001">
    <property type="protein sequence ID" value="MBE1534165.1"/>
    <property type="molecule type" value="Genomic_DNA"/>
</dbReference>
<evidence type="ECO:0000256" key="1">
    <source>
        <dbReference type="SAM" id="MobiDB-lite"/>
    </source>
</evidence>
<reference evidence="2 3" key="1">
    <citation type="submission" date="2020-10" db="EMBL/GenBank/DDBJ databases">
        <title>Sequencing the genomes of 1000 actinobacteria strains.</title>
        <authorList>
            <person name="Klenk H.-P."/>
        </authorList>
    </citation>
    <scope>NUCLEOTIDE SEQUENCE [LARGE SCALE GENOMIC DNA]</scope>
    <source>
        <strain evidence="2 3">DSM 46744</strain>
    </source>
</reference>
<dbReference type="Proteomes" id="UP000627838">
    <property type="component" value="Unassembled WGS sequence"/>
</dbReference>
<name>A0ABR9JVM9_9ACTN</name>
<gene>
    <name evidence="2" type="ORF">H4W34_003998</name>
</gene>
<proteinExistence type="predicted"/>
<protein>
    <recommendedName>
        <fullName evidence="4">Mce-associated membrane protein</fullName>
    </recommendedName>
</protein>
<evidence type="ECO:0008006" key="4">
    <source>
        <dbReference type="Google" id="ProtNLM"/>
    </source>
</evidence>
<comment type="caution">
    <text evidence="2">The sequence shown here is derived from an EMBL/GenBank/DDBJ whole genome shotgun (WGS) entry which is preliminary data.</text>
</comment>
<organism evidence="2 3">
    <name type="scientific">Actinomadura algeriensis</name>
    <dbReference type="NCBI Taxonomy" id="1679523"/>
    <lineage>
        <taxon>Bacteria</taxon>
        <taxon>Bacillati</taxon>
        <taxon>Actinomycetota</taxon>
        <taxon>Actinomycetes</taxon>
        <taxon>Streptosporangiales</taxon>
        <taxon>Thermomonosporaceae</taxon>
        <taxon>Actinomadura</taxon>
    </lineage>
</organism>
<evidence type="ECO:0000313" key="3">
    <source>
        <dbReference type="Proteomes" id="UP000627838"/>
    </source>
</evidence>
<evidence type="ECO:0000313" key="2">
    <source>
        <dbReference type="EMBL" id="MBE1534165.1"/>
    </source>
</evidence>
<dbReference type="RefSeq" id="WP_192760587.1">
    <property type="nucleotide sequence ID" value="NZ_JADBDZ010000001.1"/>
</dbReference>
<accession>A0ABR9JVM9</accession>
<feature type="compositionally biased region" description="Low complexity" evidence="1">
    <location>
        <begin position="41"/>
        <end position="54"/>
    </location>
</feature>